<dbReference type="EMBL" id="DVNM01000031">
    <property type="protein sequence ID" value="HIU69446.1"/>
    <property type="molecule type" value="Genomic_DNA"/>
</dbReference>
<feature type="region of interest" description="Disordered" evidence="1">
    <location>
        <begin position="34"/>
        <end position="55"/>
    </location>
</feature>
<dbReference type="AlphaFoldDB" id="A0A9D1MUP3"/>
<gene>
    <name evidence="3" type="ORF">IAD23_05740</name>
</gene>
<reference evidence="3" key="1">
    <citation type="submission" date="2020-10" db="EMBL/GenBank/DDBJ databases">
        <authorList>
            <person name="Gilroy R."/>
        </authorList>
    </citation>
    <scope>NUCLEOTIDE SEQUENCE</scope>
    <source>
        <strain evidence="3">CHK176-6737</strain>
    </source>
</reference>
<reference evidence="3" key="2">
    <citation type="journal article" date="2021" name="PeerJ">
        <title>Extensive microbial diversity within the chicken gut microbiome revealed by metagenomics and culture.</title>
        <authorList>
            <person name="Gilroy R."/>
            <person name="Ravi A."/>
            <person name="Getino M."/>
            <person name="Pursley I."/>
            <person name="Horton D.L."/>
            <person name="Alikhan N.F."/>
            <person name="Baker D."/>
            <person name="Gharbi K."/>
            <person name="Hall N."/>
            <person name="Watson M."/>
            <person name="Adriaenssens E.M."/>
            <person name="Foster-Nyarko E."/>
            <person name="Jarju S."/>
            <person name="Secka A."/>
            <person name="Antonio M."/>
            <person name="Oren A."/>
            <person name="Chaudhuri R.R."/>
            <person name="La Ragione R."/>
            <person name="Hildebrand F."/>
            <person name="Pallen M.J."/>
        </authorList>
    </citation>
    <scope>NUCLEOTIDE SEQUENCE</scope>
    <source>
        <strain evidence="3">CHK176-6737</strain>
    </source>
</reference>
<evidence type="ECO:0000256" key="1">
    <source>
        <dbReference type="SAM" id="MobiDB-lite"/>
    </source>
</evidence>
<feature type="chain" id="PRO_5039194086" evidence="2">
    <location>
        <begin position="25"/>
        <end position="223"/>
    </location>
</feature>
<evidence type="ECO:0000313" key="3">
    <source>
        <dbReference type="EMBL" id="HIU69446.1"/>
    </source>
</evidence>
<feature type="signal peptide" evidence="2">
    <location>
        <begin position="1"/>
        <end position="24"/>
    </location>
</feature>
<proteinExistence type="predicted"/>
<evidence type="ECO:0000313" key="4">
    <source>
        <dbReference type="Proteomes" id="UP000824125"/>
    </source>
</evidence>
<protein>
    <submittedName>
        <fullName evidence="3">Uncharacterized protein</fullName>
    </submittedName>
</protein>
<keyword evidence="2" id="KW-0732">Signal</keyword>
<name>A0A9D1MUP3_9FIRM</name>
<dbReference type="PROSITE" id="PS51257">
    <property type="entry name" value="PROKAR_LIPOPROTEIN"/>
    <property type="match status" value="1"/>
</dbReference>
<sequence>MKTVFKVKRIWLLLLMISFVLSLAACSAPKESVTTEMTTESTTKETTTETTTQNSNPLSYIRKSQYSQRSLYDQLFAFYESQGVDFGHWIVKTGADNEFALYRNGIDGSDGMTWFCPSYYTAIELDGNMDTSNNGIYISYDDGQIRLIHITADSSELPSCIEVLNAVLIDCPDEYKFPENYLDTKIAENGLTNSICNWTDYDAHFICNSAKTLLVVEFNFGKG</sequence>
<comment type="caution">
    <text evidence="3">The sequence shown here is derived from an EMBL/GenBank/DDBJ whole genome shotgun (WGS) entry which is preliminary data.</text>
</comment>
<evidence type="ECO:0000256" key="2">
    <source>
        <dbReference type="SAM" id="SignalP"/>
    </source>
</evidence>
<organism evidence="3 4">
    <name type="scientific">Candidatus Scybalenecus merdavium</name>
    <dbReference type="NCBI Taxonomy" id="2840939"/>
    <lineage>
        <taxon>Bacteria</taxon>
        <taxon>Bacillati</taxon>
        <taxon>Bacillota</taxon>
        <taxon>Clostridia</taxon>
        <taxon>Eubacteriales</taxon>
        <taxon>Oscillospiraceae</taxon>
        <taxon>Oscillospiraceae incertae sedis</taxon>
        <taxon>Candidatus Scybalenecus</taxon>
    </lineage>
</organism>
<dbReference type="Proteomes" id="UP000824125">
    <property type="component" value="Unassembled WGS sequence"/>
</dbReference>
<accession>A0A9D1MUP3</accession>